<dbReference type="EMBL" id="QXTE01000158">
    <property type="protein sequence ID" value="TFK03457.1"/>
    <property type="molecule type" value="Genomic_DNA"/>
</dbReference>
<evidence type="ECO:0000313" key="3">
    <source>
        <dbReference type="Proteomes" id="UP000297703"/>
    </source>
</evidence>
<keyword evidence="3" id="KW-1185">Reference proteome</keyword>
<comment type="caution">
    <text evidence="2">The sequence shown here is derived from an EMBL/GenBank/DDBJ whole genome shotgun (WGS) entry which is preliminary data.</text>
</comment>
<dbReference type="Proteomes" id="UP000297703">
    <property type="component" value="Unassembled WGS sequence"/>
</dbReference>
<feature type="compositionally biased region" description="Basic and acidic residues" evidence="1">
    <location>
        <begin position="31"/>
        <end position="52"/>
    </location>
</feature>
<gene>
    <name evidence="2" type="ORF">DR999_PMT14201</name>
</gene>
<organism evidence="2 3">
    <name type="scientific">Platysternon megacephalum</name>
    <name type="common">big-headed turtle</name>
    <dbReference type="NCBI Taxonomy" id="55544"/>
    <lineage>
        <taxon>Eukaryota</taxon>
        <taxon>Metazoa</taxon>
        <taxon>Chordata</taxon>
        <taxon>Craniata</taxon>
        <taxon>Vertebrata</taxon>
        <taxon>Euteleostomi</taxon>
        <taxon>Archelosauria</taxon>
        <taxon>Testudinata</taxon>
        <taxon>Testudines</taxon>
        <taxon>Cryptodira</taxon>
        <taxon>Durocryptodira</taxon>
        <taxon>Testudinoidea</taxon>
        <taxon>Platysternidae</taxon>
        <taxon>Platysternon</taxon>
    </lineage>
</organism>
<feature type="region of interest" description="Disordered" evidence="1">
    <location>
        <begin position="1"/>
        <end position="105"/>
    </location>
</feature>
<dbReference type="AlphaFoldDB" id="A0A4D9E1X5"/>
<sequence>MLGHPWIPNPHLAPLGVPKTNPASSTLWQGRSEHQSKDSRHLSTSPQKEKSNKPKKSHIPSASSQEPNIKPSPTAGTSEARMPARSVPSKVKSTPVPESKTRQSY</sequence>
<reference evidence="2 3" key="2">
    <citation type="submission" date="2019-04" db="EMBL/GenBank/DDBJ databases">
        <title>The genome sequence of big-headed turtle.</title>
        <authorList>
            <person name="Gong S."/>
        </authorList>
    </citation>
    <scope>NUCLEOTIDE SEQUENCE [LARGE SCALE GENOMIC DNA]</scope>
    <source>
        <strain evidence="2">DO16091913</strain>
        <tissue evidence="2">Muscle</tissue>
    </source>
</reference>
<name>A0A4D9E1X5_9SAUR</name>
<reference evidence="2 3" key="1">
    <citation type="submission" date="2019-04" db="EMBL/GenBank/DDBJ databases">
        <title>Draft genome of the big-headed turtle Platysternon megacephalum.</title>
        <authorList>
            <person name="Gong S."/>
        </authorList>
    </citation>
    <scope>NUCLEOTIDE SEQUENCE [LARGE SCALE GENOMIC DNA]</scope>
    <source>
        <strain evidence="2">DO16091913</strain>
        <tissue evidence="2">Muscle</tissue>
    </source>
</reference>
<evidence type="ECO:0000313" key="2">
    <source>
        <dbReference type="EMBL" id="TFK03457.1"/>
    </source>
</evidence>
<protein>
    <submittedName>
        <fullName evidence="2">XK-related protein 7</fullName>
    </submittedName>
</protein>
<accession>A0A4D9E1X5</accession>
<proteinExistence type="predicted"/>
<evidence type="ECO:0000256" key="1">
    <source>
        <dbReference type="SAM" id="MobiDB-lite"/>
    </source>
</evidence>